<keyword evidence="1" id="KW-0732">Signal</keyword>
<feature type="signal peptide" evidence="1">
    <location>
        <begin position="1"/>
        <end position="23"/>
    </location>
</feature>
<dbReference type="InterPro" id="IPR013424">
    <property type="entry name" value="Ice-binding_C"/>
</dbReference>
<dbReference type="Proteomes" id="UP000839052">
    <property type="component" value="Chromosome"/>
</dbReference>
<dbReference type="Pfam" id="PF07452">
    <property type="entry name" value="CHRD"/>
    <property type="match status" value="1"/>
</dbReference>
<accession>A0ABM8YZZ7</accession>
<organism evidence="3 4">
    <name type="scientific">Candidatus Nitrotoga arctica</name>
    <dbReference type="NCBI Taxonomy" id="453162"/>
    <lineage>
        <taxon>Bacteria</taxon>
        <taxon>Pseudomonadati</taxon>
        <taxon>Pseudomonadota</taxon>
        <taxon>Betaproteobacteria</taxon>
        <taxon>Nitrosomonadales</taxon>
        <taxon>Gallionellaceae</taxon>
        <taxon>Candidatus Nitrotoga</taxon>
    </lineage>
</organism>
<dbReference type="RefSeq" id="WP_239797002.1">
    <property type="nucleotide sequence ID" value="NZ_OU912926.1"/>
</dbReference>
<reference evidence="3 4" key="1">
    <citation type="submission" date="2021-10" db="EMBL/GenBank/DDBJ databases">
        <authorList>
            <person name="Koch H."/>
        </authorList>
    </citation>
    <scope>NUCLEOTIDE SEQUENCE [LARGE SCALE GENOMIC DNA]</scope>
    <source>
        <strain evidence="3">6680</strain>
    </source>
</reference>
<dbReference type="PROSITE" id="PS50933">
    <property type="entry name" value="CHRD"/>
    <property type="match status" value="1"/>
</dbReference>
<dbReference type="EMBL" id="OU912926">
    <property type="protein sequence ID" value="CAG9933177.1"/>
    <property type="molecule type" value="Genomic_DNA"/>
</dbReference>
<keyword evidence="4" id="KW-1185">Reference proteome</keyword>
<dbReference type="SMART" id="SM00754">
    <property type="entry name" value="CHRD"/>
    <property type="match status" value="1"/>
</dbReference>
<evidence type="ECO:0000256" key="1">
    <source>
        <dbReference type="SAM" id="SignalP"/>
    </source>
</evidence>
<dbReference type="NCBIfam" id="TIGR02595">
    <property type="entry name" value="PEP_CTERM"/>
    <property type="match status" value="1"/>
</dbReference>
<evidence type="ECO:0000259" key="2">
    <source>
        <dbReference type="PROSITE" id="PS50933"/>
    </source>
</evidence>
<evidence type="ECO:0000313" key="3">
    <source>
        <dbReference type="EMBL" id="CAG9933177.1"/>
    </source>
</evidence>
<dbReference type="Pfam" id="PF07589">
    <property type="entry name" value="PEP-CTERM"/>
    <property type="match status" value="1"/>
</dbReference>
<feature type="domain" description="CHRD" evidence="2">
    <location>
        <begin position="24"/>
        <end position="174"/>
    </location>
</feature>
<evidence type="ECO:0000313" key="4">
    <source>
        <dbReference type="Proteomes" id="UP000839052"/>
    </source>
</evidence>
<dbReference type="InterPro" id="IPR010895">
    <property type="entry name" value="CHRD"/>
</dbReference>
<gene>
    <name evidence="3" type="ORF">NTG6680_1928</name>
</gene>
<protein>
    <submittedName>
        <fullName evidence="3">CHRD domain-containing protein</fullName>
    </submittedName>
</protein>
<proteinExistence type="predicted"/>
<feature type="chain" id="PRO_5045824588" evidence="1">
    <location>
        <begin position="24"/>
        <end position="206"/>
    </location>
</feature>
<name>A0ABM8YZZ7_9PROT</name>
<sequence>MKNSLFVFAMAISILFTAPLSHATIIQYTANLGGPNEDPPNASPGIGVAMITVDDVANTMHIQVTFSGLLGNTTAAHIHCCTANPLTGTAGVATTTPNFAGFSLGVTLGIYDNILDMTLSSSYNPSFVTAHGGTTAGAEAFLFNGMSLNQSYFNIHTTVVGSGEIRGFLTQVSGVPEPTTLALLTFGLMGLGWSRLKKAPTRPIPR</sequence>